<name>A0A9J6BNI8_POLVA</name>
<evidence type="ECO:0000313" key="7">
    <source>
        <dbReference type="EMBL" id="KAG5671261.1"/>
    </source>
</evidence>
<dbReference type="InterPro" id="IPR052035">
    <property type="entry name" value="ZnF_BED_domain_contain"/>
</dbReference>
<keyword evidence="5" id="KW-0539">Nucleus</keyword>
<comment type="subcellular location">
    <subcellularLocation>
        <location evidence="1">Nucleus</location>
    </subcellularLocation>
</comment>
<evidence type="ECO:0000256" key="3">
    <source>
        <dbReference type="ARBA" id="ARBA00022771"/>
    </source>
</evidence>
<organism evidence="7 8">
    <name type="scientific">Polypedilum vanderplanki</name>
    <name type="common">Sleeping chironomid midge</name>
    <dbReference type="NCBI Taxonomy" id="319348"/>
    <lineage>
        <taxon>Eukaryota</taxon>
        <taxon>Metazoa</taxon>
        <taxon>Ecdysozoa</taxon>
        <taxon>Arthropoda</taxon>
        <taxon>Hexapoda</taxon>
        <taxon>Insecta</taxon>
        <taxon>Pterygota</taxon>
        <taxon>Neoptera</taxon>
        <taxon>Endopterygota</taxon>
        <taxon>Diptera</taxon>
        <taxon>Nematocera</taxon>
        <taxon>Chironomoidea</taxon>
        <taxon>Chironomidae</taxon>
        <taxon>Chironominae</taxon>
        <taxon>Polypedilum</taxon>
        <taxon>Polypedilum</taxon>
    </lineage>
</organism>
<evidence type="ECO:0000256" key="2">
    <source>
        <dbReference type="ARBA" id="ARBA00022723"/>
    </source>
</evidence>
<dbReference type="PANTHER" id="PTHR46481:SF10">
    <property type="entry name" value="ZINC FINGER BED DOMAIN-CONTAINING PROTEIN 39"/>
    <property type="match status" value="1"/>
</dbReference>
<dbReference type="GO" id="GO:0046983">
    <property type="term" value="F:protein dimerization activity"/>
    <property type="evidence" value="ECO:0007669"/>
    <property type="project" value="InterPro"/>
</dbReference>
<sequence length="632" mass="72544">MVKRSWAWKYFKDNGKGKDAKCEVKLENDEKCGKELQSAAKGLAEHLKRVHKIFPDENNEEMIDHNDDENYSHKKQKTIKDYLRQPLIEESVAYAAAVENHSFHLIATSKLIQAGLMHKFPNSAIPKSAKSVINMTYDYYLKVQEGIIYDIDSLIQCGKKFSISLDEWTSIGNNKYVNINLHFRNDEKMQYINTGLVKINGKCTAEQLVQLVKSHLATFHIDTEKDVISCSGDGAALMKAFGRQIYLPYIICMNHTIHLSVVDVIYKKYNVKSNNENMIAEIEVDCDDEDIDDNIDDDDDEENFSNDNEEVQFSDLYGSTIKNMRKIIRIFKLSAVKNHILKKIMLRNYGKVLKLILDCKTRWSSLYFSMKRFLEVLDSVLEALEHREISKTYLWSEHHTHALQEILSVMEPAKIAIDSLSKDSTDLIEAEAIIDFLLKEVGEQSNILAKEFFSSLLSRLNDRRDPKVIGLIFYLLSPKVLQEKSQLSYPSKTAIKKFGKELLERMYDDVDSTSIQTVCHNVDQMPSTSSAISLFDRLNKSLNAMKEIKASSSSDFHDSTKNDIDEYDKHGKKTKKLKALIDALLSIPPTSTRCERNFSLSSHIVSKQRSQMSDKHVNALCFLKSYFLNKKQ</sequence>
<dbReference type="AlphaFoldDB" id="A0A9J6BNI8"/>
<dbReference type="Proteomes" id="UP001107558">
    <property type="component" value="Chromosome 3"/>
</dbReference>
<dbReference type="GO" id="GO:0008270">
    <property type="term" value="F:zinc ion binding"/>
    <property type="evidence" value="ECO:0007669"/>
    <property type="project" value="UniProtKB-KW"/>
</dbReference>
<evidence type="ECO:0000256" key="5">
    <source>
        <dbReference type="ARBA" id="ARBA00023242"/>
    </source>
</evidence>
<dbReference type="PANTHER" id="PTHR46481">
    <property type="entry name" value="ZINC FINGER BED DOMAIN-CONTAINING PROTEIN 4"/>
    <property type="match status" value="1"/>
</dbReference>
<evidence type="ECO:0000256" key="4">
    <source>
        <dbReference type="ARBA" id="ARBA00022833"/>
    </source>
</evidence>
<dbReference type="OrthoDB" id="8053861at2759"/>
<dbReference type="GO" id="GO:0005634">
    <property type="term" value="C:nucleus"/>
    <property type="evidence" value="ECO:0007669"/>
    <property type="project" value="UniProtKB-SubCell"/>
</dbReference>
<keyword evidence="8" id="KW-1185">Reference proteome</keyword>
<evidence type="ECO:0000313" key="8">
    <source>
        <dbReference type="Proteomes" id="UP001107558"/>
    </source>
</evidence>
<comment type="caution">
    <text evidence="7">The sequence shown here is derived from an EMBL/GenBank/DDBJ whole genome shotgun (WGS) entry which is preliminary data.</text>
</comment>
<reference evidence="7" key="1">
    <citation type="submission" date="2021-03" db="EMBL/GenBank/DDBJ databases">
        <title>Chromosome level genome of the anhydrobiotic midge Polypedilum vanderplanki.</title>
        <authorList>
            <person name="Yoshida Y."/>
            <person name="Kikawada T."/>
            <person name="Gusev O."/>
        </authorList>
    </citation>
    <scope>NUCLEOTIDE SEQUENCE</scope>
    <source>
        <strain evidence="7">NIAS01</strain>
        <tissue evidence="7">Whole body or cell culture</tissue>
    </source>
</reference>
<accession>A0A9J6BNI8</accession>
<keyword evidence="2" id="KW-0479">Metal-binding</keyword>
<dbReference type="InterPro" id="IPR008906">
    <property type="entry name" value="HATC_C_dom"/>
</dbReference>
<keyword evidence="4" id="KW-0862">Zinc</keyword>
<dbReference type="Pfam" id="PF05699">
    <property type="entry name" value="Dimer_Tnp_hAT"/>
    <property type="match status" value="1"/>
</dbReference>
<protein>
    <recommendedName>
        <fullName evidence="6">HAT C-terminal dimerisation domain-containing protein</fullName>
    </recommendedName>
</protein>
<evidence type="ECO:0000259" key="6">
    <source>
        <dbReference type="Pfam" id="PF05699"/>
    </source>
</evidence>
<dbReference type="InterPro" id="IPR012337">
    <property type="entry name" value="RNaseH-like_sf"/>
</dbReference>
<dbReference type="EMBL" id="JADBJN010000003">
    <property type="protein sequence ID" value="KAG5671261.1"/>
    <property type="molecule type" value="Genomic_DNA"/>
</dbReference>
<proteinExistence type="predicted"/>
<gene>
    <name evidence="7" type="ORF">PVAND_001468</name>
</gene>
<dbReference type="SUPFAM" id="SSF53098">
    <property type="entry name" value="Ribonuclease H-like"/>
    <property type="match status" value="1"/>
</dbReference>
<evidence type="ECO:0000256" key="1">
    <source>
        <dbReference type="ARBA" id="ARBA00004123"/>
    </source>
</evidence>
<feature type="domain" description="HAT C-terminal dimerisation" evidence="6">
    <location>
        <begin position="569"/>
        <end position="625"/>
    </location>
</feature>
<keyword evidence="3" id="KW-0863">Zinc-finger</keyword>